<name>A0A1W2TRZ2_ROSNE</name>
<evidence type="ECO:0000313" key="4">
    <source>
        <dbReference type="EMBL" id="GAP91279.2"/>
    </source>
</evidence>
<dbReference type="InterPro" id="IPR050565">
    <property type="entry name" value="LYPA1-2/EST-like"/>
</dbReference>
<dbReference type="InterPro" id="IPR003140">
    <property type="entry name" value="PLipase/COase/thioEstase"/>
</dbReference>
<accession>A0A1W2TRZ2</accession>
<dbReference type="AlphaFoldDB" id="A0A1W2TRZ2"/>
<evidence type="ECO:0000256" key="2">
    <source>
        <dbReference type="SAM" id="MobiDB-lite"/>
    </source>
</evidence>
<reference evidence="4" key="1">
    <citation type="submission" date="2016-03" db="EMBL/GenBank/DDBJ databases">
        <title>Draft genome sequence of Rosellinia necatrix.</title>
        <authorList>
            <person name="Kanematsu S."/>
        </authorList>
    </citation>
    <scope>NUCLEOTIDE SEQUENCE [LARGE SCALE GENOMIC DNA]</scope>
    <source>
        <strain evidence="4">W97</strain>
    </source>
</reference>
<evidence type="ECO:0000313" key="5">
    <source>
        <dbReference type="Proteomes" id="UP000054516"/>
    </source>
</evidence>
<dbReference type="SUPFAM" id="SSF53474">
    <property type="entry name" value="alpha/beta-Hydrolases"/>
    <property type="match status" value="1"/>
</dbReference>
<dbReference type="PANTHER" id="PTHR10655">
    <property type="entry name" value="LYSOPHOSPHOLIPASE-RELATED"/>
    <property type="match status" value="1"/>
</dbReference>
<dbReference type="OrthoDB" id="2418081at2759"/>
<keyword evidence="5" id="KW-1185">Reference proteome</keyword>
<feature type="domain" description="Phospholipase/carboxylesterase/thioesterase" evidence="3">
    <location>
        <begin position="101"/>
        <end position="266"/>
    </location>
</feature>
<gene>
    <name evidence="4" type="ORF">SAMD00023353_5800260</name>
</gene>
<dbReference type="GO" id="GO:0008474">
    <property type="term" value="F:palmitoyl-(protein) hydrolase activity"/>
    <property type="evidence" value="ECO:0007669"/>
    <property type="project" value="TreeGrafter"/>
</dbReference>
<feature type="compositionally biased region" description="Acidic residues" evidence="2">
    <location>
        <begin position="276"/>
        <end position="299"/>
    </location>
</feature>
<organism evidence="4">
    <name type="scientific">Rosellinia necatrix</name>
    <name type="common">White root-rot fungus</name>
    <dbReference type="NCBI Taxonomy" id="77044"/>
    <lineage>
        <taxon>Eukaryota</taxon>
        <taxon>Fungi</taxon>
        <taxon>Dikarya</taxon>
        <taxon>Ascomycota</taxon>
        <taxon>Pezizomycotina</taxon>
        <taxon>Sordariomycetes</taxon>
        <taxon>Xylariomycetidae</taxon>
        <taxon>Xylariales</taxon>
        <taxon>Xylariaceae</taxon>
        <taxon>Rosellinia</taxon>
    </lineage>
</organism>
<dbReference type="PANTHER" id="PTHR10655:SF63">
    <property type="entry name" value="PHOSPHOLIPASE_CARBOXYLESTERASE_THIOESTERASE DOMAIN-CONTAINING PROTEIN"/>
    <property type="match status" value="1"/>
</dbReference>
<comment type="similarity">
    <text evidence="1">Belongs to the AB hydrolase superfamily. AB hydrolase 2 family.</text>
</comment>
<dbReference type="OMA" id="IPINQWF"/>
<dbReference type="Pfam" id="PF02230">
    <property type="entry name" value="Abhydrolase_2"/>
    <property type="match status" value="1"/>
</dbReference>
<proteinExistence type="inferred from homology"/>
<dbReference type="EMBL" id="DF977503">
    <property type="protein sequence ID" value="GAP91279.2"/>
    <property type="molecule type" value="Genomic_DNA"/>
</dbReference>
<dbReference type="Proteomes" id="UP000054516">
    <property type="component" value="Unassembled WGS sequence"/>
</dbReference>
<sequence>MTDESTSYHLKHAKILLYPCPAQFRLMTSLAEPSPRRSPTTPAEWHTRTAGGRDPTIKRAKRQPRRTTPSPTNTHLIRKLRYHAHTEMSPSITNGAYPPPYIVEPTAPHTSTMILLHDRGSDGAEFGRGLLETGFTSGSASGSGYRTLPALLPGTRFLFPTVPAGVAVEWFDAELRADRANDQEGQLRDLATAAVMLRTAVQRELSNGSNGDGGGGGNIPARRIVLGGFGQGCAVALSALLSLEFALGGFVGLSGYLPFQLELEAAVTYGEVIEYDEEEGEGEEGGEDVEGEDGDEGDPPDPGVRALVLARDLLRLPALEEAPAIEHTAVATPVFLGHGEIDAQRPRALGEAARLTMRQAGYDVRWRLYPGLGHWYRIPDEIDDVVAFLRDRVGWDIAGM</sequence>
<feature type="region of interest" description="Disordered" evidence="2">
    <location>
        <begin position="30"/>
        <end position="74"/>
    </location>
</feature>
<dbReference type="GO" id="GO:0052689">
    <property type="term" value="F:carboxylic ester hydrolase activity"/>
    <property type="evidence" value="ECO:0007669"/>
    <property type="project" value="TreeGrafter"/>
</dbReference>
<evidence type="ECO:0000259" key="3">
    <source>
        <dbReference type="Pfam" id="PF02230"/>
    </source>
</evidence>
<dbReference type="GO" id="GO:0005737">
    <property type="term" value="C:cytoplasm"/>
    <property type="evidence" value="ECO:0007669"/>
    <property type="project" value="TreeGrafter"/>
</dbReference>
<dbReference type="Gene3D" id="3.40.50.1820">
    <property type="entry name" value="alpha/beta hydrolase"/>
    <property type="match status" value="1"/>
</dbReference>
<evidence type="ECO:0000256" key="1">
    <source>
        <dbReference type="ARBA" id="ARBA00006499"/>
    </source>
</evidence>
<protein>
    <submittedName>
        <fullName evidence="4">Putative acyl-protein thioesterase</fullName>
    </submittedName>
</protein>
<dbReference type="STRING" id="77044.A0A1W2TRZ2"/>
<dbReference type="InterPro" id="IPR029058">
    <property type="entry name" value="AB_hydrolase_fold"/>
</dbReference>
<feature type="region of interest" description="Disordered" evidence="2">
    <location>
        <begin position="276"/>
        <end position="302"/>
    </location>
</feature>